<organism evidence="7 8">
    <name type="scientific">Algicella marina</name>
    <dbReference type="NCBI Taxonomy" id="2683284"/>
    <lineage>
        <taxon>Bacteria</taxon>
        <taxon>Pseudomonadati</taxon>
        <taxon>Pseudomonadota</taxon>
        <taxon>Alphaproteobacteria</taxon>
        <taxon>Rhodobacterales</taxon>
        <taxon>Paracoccaceae</taxon>
        <taxon>Algicella</taxon>
    </lineage>
</organism>
<keyword evidence="5" id="KW-1133">Transmembrane helix</keyword>
<dbReference type="SUPFAM" id="SSF52096">
    <property type="entry name" value="ClpP/crotonase"/>
    <property type="match status" value="1"/>
</dbReference>
<dbReference type="InterPro" id="IPR002142">
    <property type="entry name" value="Peptidase_S49"/>
</dbReference>
<evidence type="ECO:0000256" key="5">
    <source>
        <dbReference type="SAM" id="Phobius"/>
    </source>
</evidence>
<feature type="transmembrane region" description="Helical" evidence="5">
    <location>
        <begin position="21"/>
        <end position="41"/>
    </location>
</feature>
<evidence type="ECO:0000256" key="2">
    <source>
        <dbReference type="ARBA" id="ARBA00022670"/>
    </source>
</evidence>
<dbReference type="EMBL" id="CP046620">
    <property type="protein sequence ID" value="QHQ36169.1"/>
    <property type="molecule type" value="Genomic_DNA"/>
</dbReference>
<evidence type="ECO:0000313" key="7">
    <source>
        <dbReference type="EMBL" id="QHQ36169.1"/>
    </source>
</evidence>
<dbReference type="PANTHER" id="PTHR42987">
    <property type="entry name" value="PEPTIDASE S49"/>
    <property type="match status" value="1"/>
</dbReference>
<name>A0A6P1T4I0_9RHOB</name>
<dbReference type="Gene3D" id="6.20.330.10">
    <property type="match status" value="1"/>
</dbReference>
<dbReference type="PANTHER" id="PTHR42987:SF6">
    <property type="entry name" value="PROTEINASE IV"/>
    <property type="match status" value="1"/>
</dbReference>
<accession>A0A6P1T4I0</accession>
<keyword evidence="4" id="KW-0720">Serine protease</keyword>
<dbReference type="CDD" id="cd07023">
    <property type="entry name" value="S49_Sppa_N_C"/>
    <property type="match status" value="1"/>
</dbReference>
<sequence length="304" mass="33272">MNAIERDFYEERRRKWRRSSFLWGFGIAIVLSLIVGAALRLETGQPTGPHIAHVAIRDVIYTDIDREEMLADLRDSDDARALILEIDSPGGTTVGAEILYELLREIAEDRPVVAVMGDVAASGGYITAIAADHIIARGNTITGSIGVIMEYPDVTELLDRVGVQFRTVRSSPLKAEPAPYRETSPEARAVQEAIIADSYAWFRDLVASRRRLQGDGLAAVVDGRILTGRMALQDGLVDALGGPDDALTWLESQDEALKNLPVLSWELPDEDTGPLGIFGRISGIGDSLQRISNQSRPRLLSILN</sequence>
<keyword evidence="2" id="KW-0645">Protease</keyword>
<comment type="similarity">
    <text evidence="1">Belongs to the peptidase S49 family.</text>
</comment>
<dbReference type="GO" id="GO:0008236">
    <property type="term" value="F:serine-type peptidase activity"/>
    <property type="evidence" value="ECO:0007669"/>
    <property type="project" value="UniProtKB-KW"/>
</dbReference>
<dbReference type="AlphaFoldDB" id="A0A6P1T4I0"/>
<dbReference type="Pfam" id="PF01343">
    <property type="entry name" value="Peptidase_S49"/>
    <property type="match status" value="1"/>
</dbReference>
<keyword evidence="5" id="KW-0812">Transmembrane</keyword>
<gene>
    <name evidence="7" type="primary">sppA</name>
    <name evidence="7" type="ORF">GO499_13815</name>
</gene>
<protein>
    <submittedName>
        <fullName evidence="7">Signal peptide peptidase SppA</fullName>
    </submittedName>
</protein>
<evidence type="ECO:0000313" key="8">
    <source>
        <dbReference type="Proteomes" id="UP000464495"/>
    </source>
</evidence>
<evidence type="ECO:0000256" key="4">
    <source>
        <dbReference type="ARBA" id="ARBA00022825"/>
    </source>
</evidence>
<evidence type="ECO:0000256" key="3">
    <source>
        <dbReference type="ARBA" id="ARBA00022801"/>
    </source>
</evidence>
<dbReference type="InterPro" id="IPR029045">
    <property type="entry name" value="ClpP/crotonase-like_dom_sf"/>
</dbReference>
<dbReference type="Proteomes" id="UP000464495">
    <property type="component" value="Chromosome"/>
</dbReference>
<proteinExistence type="inferred from homology"/>
<evidence type="ECO:0000259" key="6">
    <source>
        <dbReference type="Pfam" id="PF01343"/>
    </source>
</evidence>
<dbReference type="GO" id="GO:0006508">
    <property type="term" value="P:proteolysis"/>
    <property type="evidence" value="ECO:0007669"/>
    <property type="project" value="UniProtKB-KW"/>
</dbReference>
<keyword evidence="3" id="KW-0378">Hydrolase</keyword>
<feature type="domain" description="Peptidase S49" evidence="6">
    <location>
        <begin position="108"/>
        <end position="254"/>
    </location>
</feature>
<dbReference type="Gene3D" id="3.90.226.10">
    <property type="entry name" value="2-enoyl-CoA Hydratase, Chain A, domain 1"/>
    <property type="match status" value="1"/>
</dbReference>
<dbReference type="RefSeq" id="WP_161862718.1">
    <property type="nucleotide sequence ID" value="NZ_CP046620.1"/>
</dbReference>
<keyword evidence="8" id="KW-1185">Reference proteome</keyword>
<keyword evidence="5" id="KW-0472">Membrane</keyword>
<evidence type="ECO:0000256" key="1">
    <source>
        <dbReference type="ARBA" id="ARBA00008683"/>
    </source>
</evidence>
<dbReference type="KEGG" id="amaq:GO499_13815"/>
<dbReference type="InterPro" id="IPR047272">
    <property type="entry name" value="S49_SppA_C"/>
</dbReference>
<dbReference type="NCBIfam" id="TIGR00706">
    <property type="entry name" value="SppA_dom"/>
    <property type="match status" value="1"/>
</dbReference>
<dbReference type="InterPro" id="IPR004635">
    <property type="entry name" value="Pept_S49_SppA"/>
</dbReference>
<reference evidence="7 8" key="1">
    <citation type="submission" date="2019-12" db="EMBL/GenBank/DDBJ databases">
        <title>Complete genome sequence of Algicella marina strain 9Alg 56(T) isolated from the red alga Tichocarpus crinitus.</title>
        <authorList>
            <person name="Kim S.-G."/>
            <person name="Nedashkovskaya O.I."/>
        </authorList>
    </citation>
    <scope>NUCLEOTIDE SEQUENCE [LARGE SCALE GENOMIC DNA]</scope>
    <source>
        <strain evidence="7 8">9Alg 56</strain>
    </source>
</reference>